<evidence type="ECO:0000256" key="8">
    <source>
        <dbReference type="ARBA" id="ARBA00023136"/>
    </source>
</evidence>
<dbReference type="InterPro" id="IPR017978">
    <property type="entry name" value="GPCR_3_C"/>
</dbReference>
<dbReference type="InterPro" id="IPR001828">
    <property type="entry name" value="ANF_lig-bd_rcpt"/>
</dbReference>
<keyword evidence="6 12" id="KW-1133">Transmembrane helix</keyword>
<dbReference type="CDD" id="cd06365">
    <property type="entry name" value="PBP1_pheromone_receptor"/>
    <property type="match status" value="1"/>
</dbReference>
<dbReference type="PRINTS" id="PR00248">
    <property type="entry name" value="GPCRMGR"/>
</dbReference>
<sequence length="850" mass="96808">MVMHFSLCYHILCIHTFYLSACCIIHNEKTYDFTSFLNAIFLITSNQNLFFTQSFVSSYLFSSCHFRYMIKHYQHFLIFQFAVHEINKDPHLLPNITLGYQLFSNFHSNKLALENSLIWLSGMGPTIPNYNCELQHKSVAVIGGMSSTLSMAMATMLGLYKVPQVTYGPFDLLLADNVQYPYVYQMGSRESTLHLTVIKLMLHFGWTWVGLVISDNMRGEQFFNNLKEEMTRNGMCLAFVERVPKKINLEHDESIKLFSRIIASSSNVIFIYGDTDSLFEFSILVNDFYLNGKLLITTSYWDFSIDVTKEMNHFHGTLIISQIKREIPGFTDFLRSVKPTVNTEDIFLKSFWEITYYCRLSKKGTVELLHYVCPEMDLVEGVYSSDLEKTIMDLSYNIYNGVYLLAHAFHQLLETLVYGNNSFPQGVTNFCPCLQLHHFLRCVNPDLDDKDELCGYTARMADERYDILNFKIFPDYIAKQVKVGEVIHHGKELNIHEEDVDWPEDFGQTPSSTCSVSCGPGFRKTLQEGQPICCFDCTLCPEGEISNQSDTEQCLKCPEDQYPSKEKDRCLPKTVTYLAYEETLGMALAAVALSLSLLTTLVLGIFVMHRDTPIVKANNRSLSYTLLTSLTLCFLSSLLFIGRPTPATCLLRQSTFAIVFTVTIASILAKTITMVLAFRATKQVSKLRRLMGTRVSYFLIFICTLIQMCLCGIWLGTYPPFLEKDTHSEFSFIVIQCNEGSLVTFYCVLGYMGFLALVSFTLAFLARNLPDTFNEAKYLTFSMLVFCSVWIAFLPAYQSTKGKAMVAMEIFSILVSGAGILTCIFVPKCYVIFLRSDRNTLSLLKSKANP</sequence>
<name>F7BFK2_MONDO</name>
<dbReference type="KEGG" id="mdo:100029171"/>
<dbReference type="OMA" id="KNKMYEY"/>
<gene>
    <name evidence="15" type="primary">VN2R644</name>
</gene>
<dbReference type="eggNOG" id="KOG1056">
    <property type="taxonomic scope" value="Eukaryota"/>
</dbReference>
<evidence type="ECO:0000256" key="13">
    <source>
        <dbReference type="SAM" id="SignalP"/>
    </source>
</evidence>
<dbReference type="HOGENOM" id="CLU_005389_5_0_1"/>
<evidence type="ECO:0000313" key="15">
    <source>
        <dbReference type="Ensembl" id="ENSMODP00000025391.3"/>
    </source>
</evidence>
<keyword evidence="16" id="KW-1185">Reference proteome</keyword>
<dbReference type="Gene3D" id="3.40.50.2300">
    <property type="match status" value="2"/>
</dbReference>
<keyword evidence="9" id="KW-0675">Receptor</keyword>
<dbReference type="GeneID" id="100029171"/>
<dbReference type="CDD" id="cd15283">
    <property type="entry name" value="7tmC_V2R_pheromone"/>
    <property type="match status" value="1"/>
</dbReference>
<evidence type="ECO:0000256" key="10">
    <source>
        <dbReference type="ARBA" id="ARBA00023180"/>
    </source>
</evidence>
<feature type="transmembrane region" description="Helical" evidence="12">
    <location>
        <begin position="584"/>
        <end position="609"/>
    </location>
</feature>
<feature type="transmembrane region" description="Helical" evidence="12">
    <location>
        <begin position="778"/>
        <end position="798"/>
    </location>
</feature>
<comment type="subcellular location">
    <subcellularLocation>
        <location evidence="1">Cell membrane</location>
        <topology evidence="1">Multi-pass membrane protein</topology>
    </subcellularLocation>
</comment>
<evidence type="ECO:0000256" key="1">
    <source>
        <dbReference type="ARBA" id="ARBA00004651"/>
    </source>
</evidence>
<comment type="similarity">
    <text evidence="2">Belongs to the G-protein coupled receptor 3 family.</text>
</comment>
<dbReference type="InterPro" id="IPR038550">
    <property type="entry name" value="GPCR_3_9-Cys_sf"/>
</dbReference>
<keyword evidence="4 12" id="KW-0812">Transmembrane</keyword>
<evidence type="ECO:0000259" key="14">
    <source>
        <dbReference type="PROSITE" id="PS50259"/>
    </source>
</evidence>
<dbReference type="PROSITE" id="PS50259">
    <property type="entry name" value="G_PROTEIN_RECEP_F3_4"/>
    <property type="match status" value="1"/>
</dbReference>
<reference evidence="15" key="2">
    <citation type="submission" date="2025-08" db="UniProtKB">
        <authorList>
            <consortium name="Ensembl"/>
        </authorList>
    </citation>
    <scope>IDENTIFICATION</scope>
</reference>
<dbReference type="Pfam" id="PF07562">
    <property type="entry name" value="NCD3G"/>
    <property type="match status" value="1"/>
</dbReference>
<dbReference type="Ensembl" id="ENSMODT00000025842.3">
    <property type="protein sequence ID" value="ENSMODP00000025391.3"/>
    <property type="gene ID" value="ENSMODG00000036658.1"/>
</dbReference>
<keyword evidence="5 13" id="KW-0732">Signal</keyword>
<dbReference type="GeneTree" id="ENSGT00940000154249"/>
<evidence type="ECO:0000313" key="16">
    <source>
        <dbReference type="Proteomes" id="UP000002280"/>
    </source>
</evidence>
<feature type="domain" description="G-protein coupled receptors family 3 profile" evidence="14">
    <location>
        <begin position="584"/>
        <end position="848"/>
    </location>
</feature>
<dbReference type="PANTHER" id="PTHR24061:SF545">
    <property type="entry name" value="VOMERONASAL 2, RECEPTOR 118-RELATED"/>
    <property type="match status" value="1"/>
</dbReference>
<dbReference type="Pfam" id="PF01094">
    <property type="entry name" value="ANF_receptor"/>
    <property type="match status" value="1"/>
</dbReference>
<evidence type="ECO:0000256" key="4">
    <source>
        <dbReference type="ARBA" id="ARBA00022692"/>
    </source>
</evidence>
<dbReference type="AlphaFoldDB" id="F7BFK2"/>
<keyword evidence="8 12" id="KW-0472">Membrane</keyword>
<feature type="transmembrane region" description="Helical" evidence="12">
    <location>
        <begin position="810"/>
        <end position="833"/>
    </location>
</feature>
<keyword evidence="11" id="KW-0807">Transducer</keyword>
<dbReference type="InterPro" id="IPR000068">
    <property type="entry name" value="GPCR_3_Ca_sens_rcpt-rel"/>
</dbReference>
<evidence type="ECO:0000256" key="9">
    <source>
        <dbReference type="ARBA" id="ARBA00023170"/>
    </source>
</evidence>
<dbReference type="InterPro" id="IPR028082">
    <property type="entry name" value="Peripla_BP_I"/>
</dbReference>
<feature type="transmembrane region" description="Helical" evidence="12">
    <location>
        <begin position="621"/>
        <end position="642"/>
    </location>
</feature>
<dbReference type="GO" id="GO:0005886">
    <property type="term" value="C:plasma membrane"/>
    <property type="evidence" value="ECO:0000318"/>
    <property type="project" value="GO_Central"/>
</dbReference>
<dbReference type="FunFam" id="2.10.50.30:FF:000002">
    <property type="entry name" value="Vomeronasal 2 receptor, h1"/>
    <property type="match status" value="1"/>
</dbReference>
<evidence type="ECO:0000256" key="2">
    <source>
        <dbReference type="ARBA" id="ARBA00007242"/>
    </source>
</evidence>
<proteinExistence type="inferred from homology"/>
<protein>
    <submittedName>
        <fullName evidence="15">Vomeronasal 2 receptor 644</fullName>
    </submittedName>
</protein>
<feature type="signal peptide" evidence="13">
    <location>
        <begin position="1"/>
        <end position="21"/>
    </location>
</feature>
<dbReference type="InterPro" id="IPR011500">
    <property type="entry name" value="GPCR_3_9-Cys_dom"/>
</dbReference>
<organism evidence="15 16">
    <name type="scientific">Monodelphis domestica</name>
    <name type="common">Gray short-tailed opossum</name>
    <dbReference type="NCBI Taxonomy" id="13616"/>
    <lineage>
        <taxon>Eukaryota</taxon>
        <taxon>Metazoa</taxon>
        <taxon>Chordata</taxon>
        <taxon>Craniata</taxon>
        <taxon>Vertebrata</taxon>
        <taxon>Euteleostomi</taxon>
        <taxon>Mammalia</taxon>
        <taxon>Metatheria</taxon>
        <taxon>Didelphimorphia</taxon>
        <taxon>Didelphidae</taxon>
        <taxon>Monodelphis</taxon>
    </lineage>
</organism>
<evidence type="ECO:0000256" key="11">
    <source>
        <dbReference type="ARBA" id="ARBA00023224"/>
    </source>
</evidence>
<keyword evidence="3" id="KW-1003">Cell membrane</keyword>
<evidence type="ECO:0000256" key="7">
    <source>
        <dbReference type="ARBA" id="ARBA00023040"/>
    </source>
</evidence>
<dbReference type="OrthoDB" id="9448216at2759"/>
<evidence type="ECO:0000256" key="5">
    <source>
        <dbReference type="ARBA" id="ARBA00022729"/>
    </source>
</evidence>
<reference evidence="15" key="3">
    <citation type="submission" date="2025-09" db="UniProtKB">
        <authorList>
            <consortium name="Ensembl"/>
        </authorList>
    </citation>
    <scope>IDENTIFICATION</scope>
</reference>
<dbReference type="PRINTS" id="PR01535">
    <property type="entry name" value="VOMERONASL2R"/>
</dbReference>
<feature type="transmembrane region" description="Helical" evidence="12">
    <location>
        <begin position="654"/>
        <end position="678"/>
    </location>
</feature>
<evidence type="ECO:0000256" key="6">
    <source>
        <dbReference type="ARBA" id="ARBA00022989"/>
    </source>
</evidence>
<dbReference type="InParanoid" id="F7BFK2"/>
<feature type="transmembrane region" description="Helical" evidence="12">
    <location>
        <begin position="698"/>
        <end position="722"/>
    </location>
</feature>
<dbReference type="GO" id="GO:0004930">
    <property type="term" value="F:G protein-coupled receptor activity"/>
    <property type="evidence" value="ECO:0000318"/>
    <property type="project" value="GO_Central"/>
</dbReference>
<feature type="chain" id="PRO_5023841787" evidence="13">
    <location>
        <begin position="22"/>
        <end position="850"/>
    </location>
</feature>
<keyword evidence="7" id="KW-0297">G-protein coupled receptor</keyword>
<dbReference type="FunFam" id="3.40.50.2300:FF:000024">
    <property type="entry name" value="Vomeronasal 2, receptor 73"/>
    <property type="match status" value="1"/>
</dbReference>
<dbReference type="Pfam" id="PF00003">
    <property type="entry name" value="7tm_3"/>
    <property type="match status" value="1"/>
</dbReference>
<reference evidence="15 16" key="1">
    <citation type="journal article" date="2007" name="Nature">
        <title>Genome of the marsupial Monodelphis domestica reveals innovation in non-coding sequences.</title>
        <authorList>
            <person name="Mikkelsen T.S."/>
            <person name="Wakefield M.J."/>
            <person name="Aken B."/>
            <person name="Amemiya C.T."/>
            <person name="Chang J.L."/>
            <person name="Duke S."/>
            <person name="Garber M."/>
            <person name="Gentles A.J."/>
            <person name="Goodstadt L."/>
            <person name="Heger A."/>
            <person name="Jurka J."/>
            <person name="Kamal M."/>
            <person name="Mauceli E."/>
            <person name="Searle S.M."/>
            <person name="Sharpe T."/>
            <person name="Baker M.L."/>
            <person name="Batzer M.A."/>
            <person name="Benos P.V."/>
            <person name="Belov K."/>
            <person name="Clamp M."/>
            <person name="Cook A."/>
            <person name="Cuff J."/>
            <person name="Das R."/>
            <person name="Davidow L."/>
            <person name="Deakin J.E."/>
            <person name="Fazzari M.J."/>
            <person name="Glass J.L."/>
            <person name="Grabherr M."/>
            <person name="Greally J.M."/>
            <person name="Gu W."/>
            <person name="Hore T.A."/>
            <person name="Huttley G.A."/>
            <person name="Kleber M."/>
            <person name="Jirtle R.L."/>
            <person name="Koina E."/>
            <person name="Lee J.T."/>
            <person name="Mahony S."/>
            <person name="Marra M.A."/>
            <person name="Miller R.D."/>
            <person name="Nicholls R.D."/>
            <person name="Oda M."/>
            <person name="Papenfuss A.T."/>
            <person name="Parra Z.E."/>
            <person name="Pollock D.D."/>
            <person name="Ray D.A."/>
            <person name="Schein J.E."/>
            <person name="Speed T.P."/>
            <person name="Thompson K."/>
            <person name="VandeBerg J.L."/>
            <person name="Wade C.M."/>
            <person name="Walker J.A."/>
            <person name="Waters P.D."/>
            <person name="Webber C."/>
            <person name="Weidman J.R."/>
            <person name="Xie X."/>
            <person name="Zody M.C."/>
            <person name="Baldwin J."/>
            <person name="Abdouelleil A."/>
            <person name="Abdulkadir J."/>
            <person name="Abebe A."/>
            <person name="Abera B."/>
            <person name="Abreu J."/>
            <person name="Acer S.C."/>
            <person name="Aftuck L."/>
            <person name="Alexander A."/>
            <person name="An P."/>
            <person name="Anderson E."/>
            <person name="Anderson S."/>
            <person name="Arachi H."/>
            <person name="Azer M."/>
            <person name="Bachantsang P."/>
            <person name="Barry A."/>
            <person name="Bayul T."/>
            <person name="Berlin A."/>
            <person name="Bessette D."/>
            <person name="Bloom T."/>
            <person name="Bloom T."/>
            <person name="Boguslavskiy L."/>
            <person name="Bonnet C."/>
            <person name="Boukhgalter B."/>
            <person name="Bourzgui I."/>
            <person name="Brown A."/>
            <person name="Cahill P."/>
            <person name="Channer S."/>
            <person name="Cheshatsang Y."/>
            <person name="Chuda L."/>
            <person name="Citroen M."/>
            <person name="Collymore A."/>
            <person name="Cooke P."/>
            <person name="Costello M."/>
            <person name="D'Aco K."/>
            <person name="Daza R."/>
            <person name="De Haan G."/>
            <person name="DeGray S."/>
            <person name="DeMaso C."/>
            <person name="Dhargay N."/>
            <person name="Dooley K."/>
            <person name="Dooley E."/>
            <person name="Doricent M."/>
            <person name="Dorje P."/>
            <person name="Dorjee K."/>
            <person name="Dupes A."/>
            <person name="Elong R."/>
            <person name="Falk J."/>
            <person name="Farina A."/>
            <person name="Faro S."/>
            <person name="Ferguson D."/>
            <person name="Fisher S."/>
            <person name="Foley C.D."/>
            <person name="Franke A."/>
            <person name="Friedrich D."/>
            <person name="Gadbois L."/>
            <person name="Gearin G."/>
            <person name="Gearin C.R."/>
            <person name="Giannoukos G."/>
            <person name="Goode T."/>
            <person name="Graham J."/>
            <person name="Grandbois E."/>
            <person name="Grewal S."/>
            <person name="Gyaltsen K."/>
            <person name="Hafez N."/>
            <person name="Hagos B."/>
            <person name="Hall J."/>
            <person name="Henson C."/>
            <person name="Hollinger A."/>
            <person name="Honan T."/>
            <person name="Huard M.D."/>
            <person name="Hughes L."/>
            <person name="Hurhula B."/>
            <person name="Husby M.E."/>
            <person name="Kamat A."/>
            <person name="Kanga B."/>
            <person name="Kashin S."/>
            <person name="Khazanovich D."/>
            <person name="Kisner P."/>
            <person name="Lance K."/>
            <person name="Lara M."/>
            <person name="Lee W."/>
            <person name="Lennon N."/>
            <person name="Letendre F."/>
            <person name="LeVine R."/>
            <person name="Lipovsky A."/>
            <person name="Liu X."/>
            <person name="Liu J."/>
            <person name="Liu S."/>
            <person name="Lokyitsang T."/>
            <person name="Lokyitsang Y."/>
            <person name="Lubonja R."/>
            <person name="Lui A."/>
            <person name="MacDonald P."/>
            <person name="Magnisalis V."/>
            <person name="Maru K."/>
            <person name="Matthews C."/>
            <person name="McCusker W."/>
            <person name="McDonough S."/>
            <person name="Mehta T."/>
            <person name="Meldrim J."/>
            <person name="Meneus L."/>
            <person name="Mihai O."/>
            <person name="Mihalev A."/>
            <person name="Mihova T."/>
            <person name="Mittelman R."/>
            <person name="Mlenga V."/>
            <person name="Montmayeur A."/>
            <person name="Mulrain L."/>
            <person name="Navidi A."/>
            <person name="Naylor J."/>
            <person name="Negash T."/>
            <person name="Nguyen T."/>
            <person name="Nguyen N."/>
            <person name="Nicol R."/>
            <person name="Norbu C."/>
            <person name="Norbu N."/>
            <person name="Novod N."/>
            <person name="O'Neill B."/>
            <person name="Osman S."/>
            <person name="Markiewicz E."/>
            <person name="Oyono O.L."/>
            <person name="Patti C."/>
            <person name="Phunkhang P."/>
            <person name="Pierre F."/>
            <person name="Priest M."/>
            <person name="Raghuraman S."/>
            <person name="Rege F."/>
            <person name="Reyes R."/>
            <person name="Rise C."/>
            <person name="Rogov P."/>
            <person name="Ross K."/>
            <person name="Ryan E."/>
            <person name="Settipalli S."/>
            <person name="Shea T."/>
            <person name="Sherpa N."/>
            <person name="Shi L."/>
            <person name="Shih D."/>
            <person name="Sparrow T."/>
            <person name="Spaulding J."/>
            <person name="Stalker J."/>
            <person name="Stange-Thomann N."/>
            <person name="Stavropoulos S."/>
            <person name="Stone C."/>
            <person name="Strader C."/>
            <person name="Tesfaye S."/>
            <person name="Thomson T."/>
            <person name="Thoulutsang Y."/>
            <person name="Thoulutsang D."/>
            <person name="Topham K."/>
            <person name="Topping I."/>
            <person name="Tsamla T."/>
            <person name="Vassiliev H."/>
            <person name="Vo A."/>
            <person name="Wangchuk T."/>
            <person name="Wangdi T."/>
            <person name="Weiand M."/>
            <person name="Wilkinson J."/>
            <person name="Wilson A."/>
            <person name="Yadav S."/>
            <person name="Young G."/>
            <person name="Yu Q."/>
            <person name="Zembek L."/>
            <person name="Zhong D."/>
            <person name="Zimmer A."/>
            <person name="Zwirko Z."/>
            <person name="Jaffe D.B."/>
            <person name="Alvarez P."/>
            <person name="Brockman W."/>
            <person name="Butler J."/>
            <person name="Chin C."/>
            <person name="Gnerre S."/>
            <person name="MacCallum I."/>
            <person name="Graves J.A."/>
            <person name="Ponting C.P."/>
            <person name="Breen M."/>
            <person name="Samollow P.B."/>
            <person name="Lander E.S."/>
            <person name="Lindblad-Toh K."/>
        </authorList>
    </citation>
    <scope>NUCLEOTIDE SEQUENCE [LARGE SCALE GENOMIC DNA]</scope>
</reference>
<dbReference type="PANTHER" id="PTHR24061">
    <property type="entry name" value="CALCIUM-SENSING RECEPTOR-RELATED"/>
    <property type="match status" value="1"/>
</dbReference>
<dbReference type="Proteomes" id="UP000002280">
    <property type="component" value="Chromosome 5"/>
</dbReference>
<dbReference type="CTD" id="100029171"/>
<keyword evidence="10" id="KW-0325">Glycoprotein</keyword>
<dbReference type="InterPro" id="IPR000337">
    <property type="entry name" value="GPCR_3"/>
</dbReference>
<accession>F7BFK2</accession>
<dbReference type="Gene3D" id="2.10.50.30">
    <property type="entry name" value="GPCR, family 3, nine cysteines domain"/>
    <property type="match status" value="1"/>
</dbReference>
<dbReference type="SUPFAM" id="SSF53822">
    <property type="entry name" value="Periplasmic binding protein-like I"/>
    <property type="match status" value="1"/>
</dbReference>
<evidence type="ECO:0000256" key="3">
    <source>
        <dbReference type="ARBA" id="ARBA00022475"/>
    </source>
</evidence>
<feature type="transmembrane region" description="Helical" evidence="12">
    <location>
        <begin position="742"/>
        <end position="766"/>
    </location>
</feature>
<dbReference type="InterPro" id="IPR004073">
    <property type="entry name" value="GPCR_3_vmron_rcpt_2"/>
</dbReference>
<evidence type="ECO:0000256" key="12">
    <source>
        <dbReference type="SAM" id="Phobius"/>
    </source>
</evidence>